<proteinExistence type="predicted"/>
<sequence length="135" mass="14496">MLYSITLACVAAILPVLAEELGAEDVPPACKTICEPIATLTNICNIDPNEGGANDDKRRGLHLREVDEADEPIEASCICTNKSFDVASVMALCAGCLTQNGAETEDADKIMSQCSFTSTSADIVIVYIDRHQWCQ</sequence>
<keyword evidence="3" id="KW-1185">Reference proteome</keyword>
<dbReference type="AlphaFoldDB" id="A0AAE8N5E3"/>
<gene>
    <name evidence="2" type="ORF">DNG_08080</name>
</gene>
<feature type="chain" id="PRO_5042122519" evidence="1">
    <location>
        <begin position="19"/>
        <end position="135"/>
    </location>
</feature>
<feature type="signal peptide" evidence="1">
    <location>
        <begin position="1"/>
        <end position="18"/>
    </location>
</feature>
<evidence type="ECO:0000313" key="3">
    <source>
        <dbReference type="Proteomes" id="UP001187682"/>
    </source>
</evidence>
<evidence type="ECO:0000256" key="1">
    <source>
        <dbReference type="SAM" id="SignalP"/>
    </source>
</evidence>
<evidence type="ECO:0000313" key="2">
    <source>
        <dbReference type="EMBL" id="SPO05393.1"/>
    </source>
</evidence>
<dbReference type="EMBL" id="ONZQ02000012">
    <property type="protein sequence ID" value="SPO05393.1"/>
    <property type="molecule type" value="Genomic_DNA"/>
</dbReference>
<reference evidence="2" key="1">
    <citation type="submission" date="2018-03" db="EMBL/GenBank/DDBJ databases">
        <authorList>
            <person name="Guldener U."/>
        </authorList>
    </citation>
    <scope>NUCLEOTIDE SEQUENCE</scope>
</reference>
<protein>
    <submittedName>
        <fullName evidence="2">Uncharacterized protein</fullName>
    </submittedName>
</protein>
<keyword evidence="1" id="KW-0732">Signal</keyword>
<name>A0AAE8N5E3_9PEZI</name>
<accession>A0AAE8N5E3</accession>
<organism evidence="2 3">
    <name type="scientific">Cephalotrichum gorgonifer</name>
    <dbReference type="NCBI Taxonomy" id="2041049"/>
    <lineage>
        <taxon>Eukaryota</taxon>
        <taxon>Fungi</taxon>
        <taxon>Dikarya</taxon>
        <taxon>Ascomycota</taxon>
        <taxon>Pezizomycotina</taxon>
        <taxon>Sordariomycetes</taxon>
        <taxon>Hypocreomycetidae</taxon>
        <taxon>Microascales</taxon>
        <taxon>Microascaceae</taxon>
        <taxon>Cephalotrichum</taxon>
    </lineage>
</organism>
<comment type="caution">
    <text evidence="2">The sequence shown here is derived from an EMBL/GenBank/DDBJ whole genome shotgun (WGS) entry which is preliminary data.</text>
</comment>
<dbReference type="Proteomes" id="UP001187682">
    <property type="component" value="Unassembled WGS sequence"/>
</dbReference>